<feature type="region of interest" description="Disordered" evidence="1">
    <location>
        <begin position="1"/>
        <end position="146"/>
    </location>
</feature>
<organism evidence="2 3">
    <name type="scientific">Taxus chinensis</name>
    <name type="common">Chinese yew</name>
    <name type="synonym">Taxus wallichiana var. chinensis</name>
    <dbReference type="NCBI Taxonomy" id="29808"/>
    <lineage>
        <taxon>Eukaryota</taxon>
        <taxon>Viridiplantae</taxon>
        <taxon>Streptophyta</taxon>
        <taxon>Embryophyta</taxon>
        <taxon>Tracheophyta</taxon>
        <taxon>Spermatophyta</taxon>
        <taxon>Pinopsida</taxon>
        <taxon>Pinidae</taxon>
        <taxon>Conifers II</taxon>
        <taxon>Cupressales</taxon>
        <taxon>Taxaceae</taxon>
        <taxon>Taxus</taxon>
    </lineage>
</organism>
<feature type="non-terminal residue" evidence="2">
    <location>
        <position position="1"/>
    </location>
</feature>
<proteinExistence type="predicted"/>
<dbReference type="EMBL" id="JAHRHJ020000011">
    <property type="protein sequence ID" value="KAH9296233.1"/>
    <property type="molecule type" value="Genomic_DNA"/>
</dbReference>
<evidence type="ECO:0000313" key="3">
    <source>
        <dbReference type="Proteomes" id="UP000824469"/>
    </source>
</evidence>
<evidence type="ECO:0000256" key="1">
    <source>
        <dbReference type="SAM" id="MobiDB-lite"/>
    </source>
</evidence>
<gene>
    <name evidence="2" type="ORF">KI387_039821</name>
</gene>
<name>A0AA38CCG5_TAXCH</name>
<feature type="compositionally biased region" description="Basic and acidic residues" evidence="1">
    <location>
        <begin position="45"/>
        <end position="64"/>
    </location>
</feature>
<feature type="non-terminal residue" evidence="2">
    <location>
        <position position="146"/>
    </location>
</feature>
<reference evidence="2 3" key="1">
    <citation type="journal article" date="2021" name="Nat. Plants">
        <title>The Taxus genome provides insights into paclitaxel biosynthesis.</title>
        <authorList>
            <person name="Xiong X."/>
            <person name="Gou J."/>
            <person name="Liao Q."/>
            <person name="Li Y."/>
            <person name="Zhou Q."/>
            <person name="Bi G."/>
            <person name="Li C."/>
            <person name="Du R."/>
            <person name="Wang X."/>
            <person name="Sun T."/>
            <person name="Guo L."/>
            <person name="Liang H."/>
            <person name="Lu P."/>
            <person name="Wu Y."/>
            <person name="Zhang Z."/>
            <person name="Ro D.K."/>
            <person name="Shang Y."/>
            <person name="Huang S."/>
            <person name="Yan J."/>
        </authorList>
    </citation>
    <scope>NUCLEOTIDE SEQUENCE [LARGE SCALE GENOMIC DNA]</scope>
    <source>
        <strain evidence="2">Ta-2019</strain>
    </source>
</reference>
<protein>
    <submittedName>
        <fullName evidence="2">Uncharacterized protein</fullName>
    </submittedName>
</protein>
<dbReference type="AlphaFoldDB" id="A0AA38CCG5"/>
<comment type="caution">
    <text evidence="2">The sequence shown here is derived from an EMBL/GenBank/DDBJ whole genome shotgun (WGS) entry which is preliminary data.</text>
</comment>
<sequence length="146" mass="16025">RGSAEKPPGGPNCIWDNRARSTRRTRKADPAENRRKKNWLGVARDIWDKNARTGRIGRNEHEQGPKSNGTSGTNGREMPEPAKMSTKGPKSNGTSGTNGGKMREGAEGAEDQSETATCPHRRKSQKVKGASYRALNRTNEMAPRVQ</sequence>
<accession>A0AA38CCG5</accession>
<keyword evidence="3" id="KW-1185">Reference proteome</keyword>
<feature type="compositionally biased region" description="Polar residues" evidence="1">
    <location>
        <begin position="65"/>
        <end position="74"/>
    </location>
</feature>
<dbReference type="Proteomes" id="UP000824469">
    <property type="component" value="Unassembled WGS sequence"/>
</dbReference>
<evidence type="ECO:0000313" key="2">
    <source>
        <dbReference type="EMBL" id="KAH9296233.1"/>
    </source>
</evidence>